<dbReference type="GO" id="GO:0004521">
    <property type="term" value="F:RNA endonuclease activity"/>
    <property type="evidence" value="ECO:0007669"/>
    <property type="project" value="InterPro"/>
</dbReference>
<dbReference type="GO" id="GO:0016787">
    <property type="term" value="F:hydrolase activity"/>
    <property type="evidence" value="ECO:0007669"/>
    <property type="project" value="UniProtKB-KW"/>
</dbReference>
<evidence type="ECO:0000256" key="5">
    <source>
        <dbReference type="ARBA" id="ARBA00035648"/>
    </source>
</evidence>
<dbReference type="NCBIfam" id="TIGR00255">
    <property type="entry name" value="YicC/YloC family endoribonuclease"/>
    <property type="match status" value="1"/>
</dbReference>
<dbReference type="EMBL" id="AP023418">
    <property type="protein sequence ID" value="BCK81263.1"/>
    <property type="molecule type" value="Genomic_DNA"/>
</dbReference>
<evidence type="ECO:0000256" key="4">
    <source>
        <dbReference type="ARBA" id="ARBA00022801"/>
    </source>
</evidence>
<feature type="domain" description="Endoribonuclease YicC-like C-terminal" evidence="7">
    <location>
        <begin position="173"/>
        <end position="292"/>
    </location>
</feature>
<feature type="domain" description="Endoribonuclease YicC-like N-terminal" evidence="6">
    <location>
        <begin position="2"/>
        <end position="156"/>
    </location>
</feature>
<evidence type="ECO:0000256" key="2">
    <source>
        <dbReference type="ARBA" id="ARBA00022722"/>
    </source>
</evidence>
<sequence length="292" mass="32647">MVKSMTGYGRARETRNKRDITVEVRSVNNRYLDCTVKLPRAYVFAEDAIKGRVQKAVSRGKVDVFVTIDSSAADVSVVKVNEPLARSYYEALLRLKETFGLSGEVTPVELSRCPDVLSVTKAEEDLETLAEDICQVTDAALAAYNRMRSVEGVKLAEDIAGRADTIEDTVARVEAQSPQTVSAYRERLESKMREVLASTTIDEARILTETAIFADKIAVDEETVRLHSHLSQLRDMLRGDEPVGRKLDFLIQEINRECNTIGSKCSDLTITQDVVNMKAEVEKIREQVQNIE</sequence>
<dbReference type="Pfam" id="PF03755">
    <property type="entry name" value="YicC-like_N"/>
    <property type="match status" value="1"/>
</dbReference>
<dbReference type="Proteomes" id="UP000681035">
    <property type="component" value="Chromosome"/>
</dbReference>
<dbReference type="PANTHER" id="PTHR30636">
    <property type="entry name" value="UPF0701 PROTEIN YICC"/>
    <property type="match status" value="1"/>
</dbReference>
<keyword evidence="4" id="KW-0378">Hydrolase</keyword>
<evidence type="ECO:0000313" key="8">
    <source>
        <dbReference type="EMBL" id="BCK81263.1"/>
    </source>
</evidence>
<evidence type="ECO:0000259" key="6">
    <source>
        <dbReference type="Pfam" id="PF03755"/>
    </source>
</evidence>
<comment type="cofactor">
    <cofactor evidence="1">
        <name>a divalent metal cation</name>
        <dbReference type="ChEBI" id="CHEBI:60240"/>
    </cofactor>
</comment>
<dbReference type="InterPro" id="IPR013551">
    <property type="entry name" value="YicC-like_C"/>
</dbReference>
<comment type="similarity">
    <text evidence="5">Belongs to the YicC/YloC family.</text>
</comment>
<keyword evidence="9" id="KW-1185">Reference proteome</keyword>
<keyword evidence="2" id="KW-0540">Nuclease</keyword>
<name>A0A810Q9K6_9FIRM</name>
<dbReference type="Pfam" id="PF08340">
    <property type="entry name" value="YicC-like_C"/>
    <property type="match status" value="1"/>
</dbReference>
<evidence type="ECO:0000256" key="1">
    <source>
        <dbReference type="ARBA" id="ARBA00001968"/>
    </source>
</evidence>
<protein>
    <recommendedName>
        <fullName evidence="10">YicC family protein</fullName>
    </recommendedName>
</protein>
<evidence type="ECO:0000313" key="9">
    <source>
        <dbReference type="Proteomes" id="UP000681035"/>
    </source>
</evidence>
<keyword evidence="3" id="KW-0255">Endonuclease</keyword>
<organism evidence="8 9">
    <name type="scientific">Vescimonas coprocola</name>
    <dbReference type="NCBI Taxonomy" id="2714355"/>
    <lineage>
        <taxon>Bacteria</taxon>
        <taxon>Bacillati</taxon>
        <taxon>Bacillota</taxon>
        <taxon>Clostridia</taxon>
        <taxon>Eubacteriales</taxon>
        <taxon>Oscillospiraceae</taxon>
        <taxon>Vescimonas</taxon>
    </lineage>
</organism>
<gene>
    <name evidence="8" type="ORF">MM50RIKEN_10260</name>
</gene>
<dbReference type="RefSeq" id="WP_213542015.1">
    <property type="nucleotide sequence ID" value="NZ_AP023418.1"/>
</dbReference>
<reference evidence="8" key="1">
    <citation type="submission" date="2020-09" db="EMBL/GenBank/DDBJ databases">
        <title>New species isolated from human feces.</title>
        <authorList>
            <person name="Kitahara M."/>
            <person name="Shigeno Y."/>
            <person name="Shime M."/>
            <person name="Matsumoto Y."/>
            <person name="Nakamura S."/>
            <person name="Motooka D."/>
            <person name="Fukuoka S."/>
            <person name="Nishikawa H."/>
            <person name="Benno Y."/>
        </authorList>
    </citation>
    <scope>NUCLEOTIDE SEQUENCE</scope>
    <source>
        <strain evidence="8">MM50</strain>
    </source>
</reference>
<dbReference type="PANTHER" id="PTHR30636:SF3">
    <property type="entry name" value="UPF0701 PROTEIN YICC"/>
    <property type="match status" value="1"/>
</dbReference>
<dbReference type="AlphaFoldDB" id="A0A810Q9K6"/>
<dbReference type="InterPro" id="IPR005229">
    <property type="entry name" value="YicC/YloC-like"/>
</dbReference>
<evidence type="ECO:0000256" key="3">
    <source>
        <dbReference type="ARBA" id="ARBA00022759"/>
    </source>
</evidence>
<accession>A0A810Q9K6</accession>
<evidence type="ECO:0000259" key="7">
    <source>
        <dbReference type="Pfam" id="PF08340"/>
    </source>
</evidence>
<dbReference type="InterPro" id="IPR013527">
    <property type="entry name" value="YicC-like_N"/>
</dbReference>
<proteinExistence type="inferred from homology"/>
<dbReference type="KEGG" id="vcop:MM50RIKEN_10260"/>
<evidence type="ECO:0008006" key="10">
    <source>
        <dbReference type="Google" id="ProtNLM"/>
    </source>
</evidence>